<dbReference type="Proteomes" id="UP000267821">
    <property type="component" value="Unassembled WGS sequence"/>
</dbReference>
<dbReference type="InterPro" id="IPR049256">
    <property type="entry name" value="Get5_C"/>
</dbReference>
<dbReference type="Pfam" id="PF17183">
    <property type="entry name" value="Get5_C"/>
    <property type="match status" value="1"/>
</dbReference>
<dbReference type="PROSITE" id="PS50053">
    <property type="entry name" value="UBIQUITIN_2"/>
    <property type="match status" value="1"/>
</dbReference>
<dbReference type="InterPro" id="IPR000626">
    <property type="entry name" value="Ubiquitin-like_dom"/>
</dbReference>
<dbReference type="STRING" id="1051890.A0A3N4M8K8"/>
<dbReference type="SUPFAM" id="SSF54236">
    <property type="entry name" value="Ubiquitin-like"/>
    <property type="match status" value="1"/>
</dbReference>
<dbReference type="OrthoDB" id="5366541at2759"/>
<feature type="domain" description="Ubiquitin-like" evidence="2">
    <location>
        <begin position="59"/>
        <end position="120"/>
    </location>
</feature>
<organism evidence="3 4">
    <name type="scientific">Terfezia boudieri ATCC MYA-4762</name>
    <dbReference type="NCBI Taxonomy" id="1051890"/>
    <lineage>
        <taxon>Eukaryota</taxon>
        <taxon>Fungi</taxon>
        <taxon>Dikarya</taxon>
        <taxon>Ascomycota</taxon>
        <taxon>Pezizomycotina</taxon>
        <taxon>Pezizomycetes</taxon>
        <taxon>Pezizales</taxon>
        <taxon>Pezizaceae</taxon>
        <taxon>Terfezia</taxon>
    </lineage>
</organism>
<name>A0A3N4M8K8_9PEZI</name>
<evidence type="ECO:0000256" key="1">
    <source>
        <dbReference type="SAM" id="MobiDB-lite"/>
    </source>
</evidence>
<dbReference type="Gene3D" id="1.10.286.70">
    <property type="entry name" value="Get5 dimerization domain"/>
    <property type="match status" value="1"/>
</dbReference>
<dbReference type="InterPro" id="IPR029071">
    <property type="entry name" value="Ubiquitin-like_domsf"/>
</dbReference>
<protein>
    <recommendedName>
        <fullName evidence="2">Ubiquitin-like domain-containing protein</fullName>
    </recommendedName>
</protein>
<accession>A0A3N4M8K8</accession>
<evidence type="ECO:0000313" key="3">
    <source>
        <dbReference type="EMBL" id="RPB26235.1"/>
    </source>
</evidence>
<feature type="region of interest" description="Disordered" evidence="1">
    <location>
        <begin position="21"/>
        <end position="46"/>
    </location>
</feature>
<dbReference type="InParanoid" id="A0A3N4M8K8"/>
<dbReference type="AlphaFoldDB" id="A0A3N4M8K8"/>
<evidence type="ECO:0000259" key="2">
    <source>
        <dbReference type="PROSITE" id="PS50053"/>
    </source>
</evidence>
<feature type="compositionally biased region" description="Basic and acidic residues" evidence="1">
    <location>
        <begin position="22"/>
        <end position="31"/>
    </location>
</feature>
<reference evidence="3 4" key="1">
    <citation type="journal article" date="2018" name="Nat. Ecol. Evol.">
        <title>Pezizomycetes genomes reveal the molecular basis of ectomycorrhizal truffle lifestyle.</title>
        <authorList>
            <person name="Murat C."/>
            <person name="Payen T."/>
            <person name="Noel B."/>
            <person name="Kuo A."/>
            <person name="Morin E."/>
            <person name="Chen J."/>
            <person name="Kohler A."/>
            <person name="Krizsan K."/>
            <person name="Balestrini R."/>
            <person name="Da Silva C."/>
            <person name="Montanini B."/>
            <person name="Hainaut M."/>
            <person name="Levati E."/>
            <person name="Barry K.W."/>
            <person name="Belfiori B."/>
            <person name="Cichocki N."/>
            <person name="Clum A."/>
            <person name="Dockter R.B."/>
            <person name="Fauchery L."/>
            <person name="Guy J."/>
            <person name="Iotti M."/>
            <person name="Le Tacon F."/>
            <person name="Lindquist E.A."/>
            <person name="Lipzen A."/>
            <person name="Malagnac F."/>
            <person name="Mello A."/>
            <person name="Molinier V."/>
            <person name="Miyauchi S."/>
            <person name="Poulain J."/>
            <person name="Riccioni C."/>
            <person name="Rubini A."/>
            <person name="Sitrit Y."/>
            <person name="Splivallo R."/>
            <person name="Traeger S."/>
            <person name="Wang M."/>
            <person name="Zifcakova L."/>
            <person name="Wipf D."/>
            <person name="Zambonelli A."/>
            <person name="Paolocci F."/>
            <person name="Nowrousian M."/>
            <person name="Ottonello S."/>
            <person name="Baldrian P."/>
            <person name="Spatafora J.W."/>
            <person name="Henrissat B."/>
            <person name="Nagy L.G."/>
            <person name="Aury J.M."/>
            <person name="Wincker P."/>
            <person name="Grigoriev I.V."/>
            <person name="Bonfante P."/>
            <person name="Martin F.M."/>
        </authorList>
    </citation>
    <scope>NUCLEOTIDE SEQUENCE [LARGE SCALE GENOMIC DNA]</scope>
    <source>
        <strain evidence="3 4">ATCC MYA-4762</strain>
    </source>
</reference>
<dbReference type="Pfam" id="PF12754">
    <property type="entry name" value="Get5_N"/>
    <property type="match status" value="1"/>
</dbReference>
<dbReference type="EMBL" id="ML121535">
    <property type="protein sequence ID" value="RPB26235.1"/>
    <property type="molecule type" value="Genomic_DNA"/>
</dbReference>
<dbReference type="Gene3D" id="3.10.20.90">
    <property type="entry name" value="Phosphatidylinositol 3-kinase Catalytic Subunit, Chain A, domain 1"/>
    <property type="match status" value="1"/>
</dbReference>
<sequence>MTELAFTKQFLSALNGRPLRFGPDHVEDPKTYNRSPHTLPKPPTYHPTKRLRLEDAPKISITFKTLRPPHINYTTPPLSLPTTTLLTTKYLLSQHTGIHIDKLKLLYKGKLLPDISFLREIFGDVPPEAGVGVLNVMLMGGAVPNVGLAAERIDISLHSQKGGKREEEEGKKAEEMEVDEKKKVGVLEHDLFWEELKGWLGTKLGSGDVAPEEVLGVFREAWNGRK</sequence>
<proteinExistence type="predicted"/>
<keyword evidence="4" id="KW-1185">Reference proteome</keyword>
<dbReference type="InterPro" id="IPR024737">
    <property type="entry name" value="Get5_N"/>
</dbReference>
<evidence type="ECO:0000313" key="4">
    <source>
        <dbReference type="Proteomes" id="UP000267821"/>
    </source>
</evidence>
<gene>
    <name evidence="3" type="ORF">L211DRAFT_702755</name>
</gene>